<accession>A0AAV2I3P6</accession>
<feature type="transmembrane region" description="Helical" evidence="5">
    <location>
        <begin position="272"/>
        <end position="291"/>
    </location>
</feature>
<dbReference type="PROSITE" id="PS50262">
    <property type="entry name" value="G_PROTEIN_RECEP_F1_2"/>
    <property type="match status" value="1"/>
</dbReference>
<gene>
    <name evidence="7" type="ORF">GSLYS_00014920001</name>
</gene>
<dbReference type="GO" id="GO:0016020">
    <property type="term" value="C:membrane"/>
    <property type="evidence" value="ECO:0007669"/>
    <property type="project" value="UniProtKB-SubCell"/>
</dbReference>
<feature type="transmembrane region" description="Helical" evidence="5">
    <location>
        <begin position="84"/>
        <end position="102"/>
    </location>
</feature>
<evidence type="ECO:0000256" key="3">
    <source>
        <dbReference type="ARBA" id="ARBA00022989"/>
    </source>
</evidence>
<dbReference type="EMBL" id="CAXITT010000424">
    <property type="protein sequence ID" value="CAL1541314.1"/>
    <property type="molecule type" value="Genomic_DNA"/>
</dbReference>
<dbReference type="InterPro" id="IPR000276">
    <property type="entry name" value="GPCR_Rhodpsn"/>
</dbReference>
<dbReference type="InterPro" id="IPR017452">
    <property type="entry name" value="GPCR_Rhodpsn_7TM"/>
</dbReference>
<evidence type="ECO:0000313" key="7">
    <source>
        <dbReference type="EMBL" id="CAL1541314.1"/>
    </source>
</evidence>
<dbReference type="PANTHER" id="PTHR46641">
    <property type="entry name" value="FMRFAMIDE RECEPTOR-RELATED"/>
    <property type="match status" value="1"/>
</dbReference>
<organism evidence="7 8">
    <name type="scientific">Lymnaea stagnalis</name>
    <name type="common">Great pond snail</name>
    <name type="synonym">Helix stagnalis</name>
    <dbReference type="NCBI Taxonomy" id="6523"/>
    <lineage>
        <taxon>Eukaryota</taxon>
        <taxon>Metazoa</taxon>
        <taxon>Spiralia</taxon>
        <taxon>Lophotrochozoa</taxon>
        <taxon>Mollusca</taxon>
        <taxon>Gastropoda</taxon>
        <taxon>Heterobranchia</taxon>
        <taxon>Euthyneura</taxon>
        <taxon>Panpulmonata</taxon>
        <taxon>Hygrophila</taxon>
        <taxon>Lymnaeoidea</taxon>
        <taxon>Lymnaeidae</taxon>
        <taxon>Lymnaea</taxon>
    </lineage>
</organism>
<feature type="transmembrane region" description="Helical" evidence="5">
    <location>
        <begin position="176"/>
        <end position="198"/>
    </location>
</feature>
<dbReference type="AlphaFoldDB" id="A0AAV2I3P6"/>
<dbReference type="InterPro" id="IPR019427">
    <property type="entry name" value="7TM_GPCR_serpentine_rcpt_Srw"/>
</dbReference>
<dbReference type="InterPro" id="IPR052954">
    <property type="entry name" value="GPCR-Ligand_Int"/>
</dbReference>
<comment type="caution">
    <text evidence="7">The sequence shown here is derived from an EMBL/GenBank/DDBJ whole genome shotgun (WGS) entry which is preliminary data.</text>
</comment>
<dbReference type="SUPFAM" id="SSF81321">
    <property type="entry name" value="Family A G protein-coupled receptor-like"/>
    <property type="match status" value="1"/>
</dbReference>
<dbReference type="Gene3D" id="1.20.1070.10">
    <property type="entry name" value="Rhodopsin 7-helix transmembrane proteins"/>
    <property type="match status" value="1"/>
</dbReference>
<feature type="domain" description="G-protein coupled receptors family 1 profile" evidence="6">
    <location>
        <begin position="19"/>
        <end position="290"/>
    </location>
</feature>
<comment type="subcellular location">
    <subcellularLocation>
        <location evidence="1">Membrane</location>
    </subcellularLocation>
</comment>
<protein>
    <recommendedName>
        <fullName evidence="6">G-protein coupled receptors family 1 profile domain-containing protein</fullName>
    </recommendedName>
</protein>
<dbReference type="PRINTS" id="PR00237">
    <property type="entry name" value="GPCRRHODOPSN"/>
</dbReference>
<proteinExistence type="predicted"/>
<dbReference type="Proteomes" id="UP001497497">
    <property type="component" value="Unassembled WGS sequence"/>
</dbReference>
<evidence type="ECO:0000313" key="8">
    <source>
        <dbReference type="Proteomes" id="UP001497497"/>
    </source>
</evidence>
<evidence type="ECO:0000259" key="6">
    <source>
        <dbReference type="PROSITE" id="PS50262"/>
    </source>
</evidence>
<evidence type="ECO:0000256" key="5">
    <source>
        <dbReference type="SAM" id="Phobius"/>
    </source>
</evidence>
<reference evidence="7 8" key="1">
    <citation type="submission" date="2024-04" db="EMBL/GenBank/DDBJ databases">
        <authorList>
            <consortium name="Genoscope - CEA"/>
            <person name="William W."/>
        </authorList>
    </citation>
    <scope>NUCLEOTIDE SEQUENCE [LARGE SCALE GENOMIC DNA]</scope>
</reference>
<feature type="transmembrane region" description="Helical" evidence="5">
    <location>
        <begin position="6"/>
        <end position="28"/>
    </location>
</feature>
<evidence type="ECO:0000256" key="4">
    <source>
        <dbReference type="ARBA" id="ARBA00023136"/>
    </source>
</evidence>
<dbReference type="GO" id="GO:0008528">
    <property type="term" value="F:G protein-coupled peptide receptor activity"/>
    <property type="evidence" value="ECO:0007669"/>
    <property type="project" value="InterPro"/>
</dbReference>
<sequence>MFINNIVLGCPVCIVGIVGNAVNLIVFYKQGFGDTINVTMFALALSDLSLLISSLWMNFLSAPWLHRSFLGFEPRDVMLLTGGWPHICFSRITCWITVFITFERCLCITLPFKVKQILTPKVVFVAVVWIYFLSFIGISPCYVSFGLMWWVDPWTNMTYIGSTMMLNEQVFIKNTYLQLSLQFISFVAIVALTITLVIQLQQNTKWRASATTKTEQTGAMSNRDRRIVRMIILITFILIACFCPGNLLQVAWLIEPKFSTGGVYNNGQMACWMFAFLMETINSSANVFVYYNMSTKYREIFQQLFCGKEDAKLKR</sequence>
<keyword evidence="2 5" id="KW-0812">Transmembrane</keyword>
<keyword evidence="3 5" id="KW-1133">Transmembrane helix</keyword>
<keyword evidence="8" id="KW-1185">Reference proteome</keyword>
<keyword evidence="4 5" id="KW-0472">Membrane</keyword>
<feature type="transmembrane region" description="Helical" evidence="5">
    <location>
        <begin position="230"/>
        <end position="252"/>
    </location>
</feature>
<evidence type="ECO:0000256" key="1">
    <source>
        <dbReference type="ARBA" id="ARBA00004370"/>
    </source>
</evidence>
<feature type="transmembrane region" description="Helical" evidence="5">
    <location>
        <begin position="40"/>
        <end position="64"/>
    </location>
</feature>
<dbReference type="PANTHER" id="PTHR46641:SF2">
    <property type="entry name" value="FMRFAMIDE RECEPTOR"/>
    <property type="match status" value="1"/>
</dbReference>
<evidence type="ECO:0000256" key="2">
    <source>
        <dbReference type="ARBA" id="ARBA00022692"/>
    </source>
</evidence>
<feature type="transmembrane region" description="Helical" evidence="5">
    <location>
        <begin position="122"/>
        <end position="151"/>
    </location>
</feature>
<name>A0AAV2I3P6_LYMST</name>
<dbReference type="Pfam" id="PF10324">
    <property type="entry name" value="7TM_GPCR_Srw"/>
    <property type="match status" value="1"/>
</dbReference>